<dbReference type="AlphaFoldDB" id="A0A0F9PSE0"/>
<proteinExistence type="predicted"/>
<accession>A0A0F9PSE0</accession>
<keyword evidence="1" id="KW-0812">Transmembrane</keyword>
<sequence>MTNTQTVKERGIRIGINQLVTYITLIPIFWFVLQPLLIDAMAEDIKAIVADQTEPINNAFVALLQRDINATRKEMAALRFRERTDDTWIQDDAEYLADLEIQLDALVEAKNALQANII</sequence>
<protein>
    <submittedName>
        <fullName evidence="2">Uncharacterized protein</fullName>
    </submittedName>
</protein>
<keyword evidence="1" id="KW-1133">Transmembrane helix</keyword>
<name>A0A0F9PSE0_9ZZZZ</name>
<feature type="transmembrane region" description="Helical" evidence="1">
    <location>
        <begin position="12"/>
        <end position="33"/>
    </location>
</feature>
<gene>
    <name evidence="2" type="ORF">LCGC14_1102340</name>
</gene>
<evidence type="ECO:0000256" key="1">
    <source>
        <dbReference type="SAM" id="Phobius"/>
    </source>
</evidence>
<keyword evidence="1" id="KW-0472">Membrane</keyword>
<evidence type="ECO:0000313" key="2">
    <source>
        <dbReference type="EMBL" id="KKN03971.1"/>
    </source>
</evidence>
<dbReference type="EMBL" id="LAZR01004975">
    <property type="protein sequence ID" value="KKN03971.1"/>
    <property type="molecule type" value="Genomic_DNA"/>
</dbReference>
<organism evidence="2">
    <name type="scientific">marine sediment metagenome</name>
    <dbReference type="NCBI Taxonomy" id="412755"/>
    <lineage>
        <taxon>unclassified sequences</taxon>
        <taxon>metagenomes</taxon>
        <taxon>ecological metagenomes</taxon>
    </lineage>
</organism>
<comment type="caution">
    <text evidence="2">The sequence shown here is derived from an EMBL/GenBank/DDBJ whole genome shotgun (WGS) entry which is preliminary data.</text>
</comment>
<reference evidence="2" key="1">
    <citation type="journal article" date="2015" name="Nature">
        <title>Complex archaea that bridge the gap between prokaryotes and eukaryotes.</title>
        <authorList>
            <person name="Spang A."/>
            <person name="Saw J.H."/>
            <person name="Jorgensen S.L."/>
            <person name="Zaremba-Niedzwiedzka K."/>
            <person name="Martijn J."/>
            <person name="Lind A.E."/>
            <person name="van Eijk R."/>
            <person name="Schleper C."/>
            <person name="Guy L."/>
            <person name="Ettema T.J."/>
        </authorList>
    </citation>
    <scope>NUCLEOTIDE SEQUENCE</scope>
</reference>